<dbReference type="SUPFAM" id="SSF103473">
    <property type="entry name" value="MFS general substrate transporter"/>
    <property type="match status" value="1"/>
</dbReference>
<comment type="caution">
    <text evidence="2">The sequence shown here is derived from an EMBL/GenBank/DDBJ whole genome shotgun (WGS) entry which is preliminary data.</text>
</comment>
<sequence>MHDLSKVNVRYDISHKGNDMDRGWSWVIMFASFSTNALAAMIVYGAGMIHVALLQQFEKDVAFTSLIGSVFNSLTSISAPIASILITAGSCRMSHIVGGACCFIGFSSSFFINSLNGLLWTYGVLAGSGICLCLTPSVVILSFYFDKYRGIATGFATAGAGAGVLVCGPLINYFFDHYGVNGTFLILGGLSAHFFVIAALMKPSKAEIRNKRQKRINENKKTRKSGLSFIGNICQLQILKSKTFICILIANFLWFTSFAATLLHLPIFSVEKGFSNADAAILLTFIGLGSTINRLLTGLAIGPNGIDPLLLFMGCLGITGLLTIFFPFYAGVYYGQCLFALTFGMYSGSLMSLQPLIAFHIAGIKYVSSAVGMLFLIGGIGFLLGPPLA</sequence>
<dbReference type="Gene3D" id="1.20.1250.20">
    <property type="entry name" value="MFS general substrate transporter like domains"/>
    <property type="match status" value="1"/>
</dbReference>
<organism evidence="2 3">
    <name type="scientific">Tegillarca granosa</name>
    <name type="common">Malaysian cockle</name>
    <name type="synonym">Anadara granosa</name>
    <dbReference type="NCBI Taxonomy" id="220873"/>
    <lineage>
        <taxon>Eukaryota</taxon>
        <taxon>Metazoa</taxon>
        <taxon>Spiralia</taxon>
        <taxon>Lophotrochozoa</taxon>
        <taxon>Mollusca</taxon>
        <taxon>Bivalvia</taxon>
        <taxon>Autobranchia</taxon>
        <taxon>Pteriomorphia</taxon>
        <taxon>Arcoida</taxon>
        <taxon>Arcoidea</taxon>
        <taxon>Arcidae</taxon>
        <taxon>Tegillarca</taxon>
    </lineage>
</organism>
<dbReference type="EMBL" id="JARBDR010000640">
    <property type="protein sequence ID" value="KAJ8310286.1"/>
    <property type="molecule type" value="Genomic_DNA"/>
</dbReference>
<proteinExistence type="predicted"/>
<evidence type="ECO:0000313" key="3">
    <source>
        <dbReference type="Proteomes" id="UP001217089"/>
    </source>
</evidence>
<dbReference type="Pfam" id="PF07690">
    <property type="entry name" value="MFS_1"/>
    <property type="match status" value="1"/>
</dbReference>
<feature type="transmembrane region" description="Helical" evidence="1">
    <location>
        <begin position="366"/>
        <end position="385"/>
    </location>
</feature>
<name>A0ABQ9F258_TEGGR</name>
<gene>
    <name evidence="2" type="ORF">KUTeg_012151</name>
</gene>
<feature type="non-terminal residue" evidence="2">
    <location>
        <position position="389"/>
    </location>
</feature>
<feature type="transmembrane region" description="Helical" evidence="1">
    <location>
        <begin position="338"/>
        <end position="359"/>
    </location>
</feature>
<reference evidence="2 3" key="1">
    <citation type="submission" date="2022-12" db="EMBL/GenBank/DDBJ databases">
        <title>Chromosome-level genome of Tegillarca granosa.</title>
        <authorList>
            <person name="Kim J."/>
        </authorList>
    </citation>
    <scope>NUCLEOTIDE SEQUENCE [LARGE SCALE GENOMIC DNA]</scope>
    <source>
        <strain evidence="2">Teg-2019</strain>
        <tissue evidence="2">Adductor muscle</tissue>
    </source>
</reference>
<evidence type="ECO:0000256" key="1">
    <source>
        <dbReference type="SAM" id="Phobius"/>
    </source>
</evidence>
<keyword evidence="3" id="KW-1185">Reference proteome</keyword>
<feature type="transmembrane region" description="Helical" evidence="1">
    <location>
        <begin position="152"/>
        <end position="175"/>
    </location>
</feature>
<keyword evidence="1" id="KW-0472">Membrane</keyword>
<feature type="transmembrane region" description="Helical" evidence="1">
    <location>
        <begin position="244"/>
        <end position="267"/>
    </location>
</feature>
<keyword evidence="1" id="KW-0812">Transmembrane</keyword>
<feature type="transmembrane region" description="Helical" evidence="1">
    <location>
        <begin position="181"/>
        <end position="201"/>
    </location>
</feature>
<feature type="transmembrane region" description="Helical" evidence="1">
    <location>
        <begin position="279"/>
        <end position="297"/>
    </location>
</feature>
<feature type="transmembrane region" description="Helical" evidence="1">
    <location>
        <begin position="61"/>
        <end position="86"/>
    </location>
</feature>
<dbReference type="InterPro" id="IPR050327">
    <property type="entry name" value="Proton-linked_MCT"/>
</dbReference>
<protein>
    <submittedName>
        <fullName evidence="2">Uncharacterized protein</fullName>
    </submittedName>
</protein>
<dbReference type="InterPro" id="IPR036259">
    <property type="entry name" value="MFS_trans_sf"/>
</dbReference>
<dbReference type="PANTHER" id="PTHR11360:SF260">
    <property type="entry name" value="MFS DOMAIN-CONTAINING PROTEIN"/>
    <property type="match status" value="1"/>
</dbReference>
<feature type="transmembrane region" description="Helical" evidence="1">
    <location>
        <begin position="93"/>
        <end position="112"/>
    </location>
</feature>
<dbReference type="Proteomes" id="UP001217089">
    <property type="component" value="Unassembled WGS sequence"/>
</dbReference>
<feature type="transmembrane region" description="Helical" evidence="1">
    <location>
        <begin position="309"/>
        <end position="332"/>
    </location>
</feature>
<feature type="transmembrane region" description="Helical" evidence="1">
    <location>
        <begin position="26"/>
        <end position="49"/>
    </location>
</feature>
<accession>A0ABQ9F258</accession>
<dbReference type="PANTHER" id="PTHR11360">
    <property type="entry name" value="MONOCARBOXYLATE TRANSPORTER"/>
    <property type="match status" value="1"/>
</dbReference>
<evidence type="ECO:0000313" key="2">
    <source>
        <dbReference type="EMBL" id="KAJ8310286.1"/>
    </source>
</evidence>
<feature type="transmembrane region" description="Helical" evidence="1">
    <location>
        <begin position="118"/>
        <end position="145"/>
    </location>
</feature>
<keyword evidence="1" id="KW-1133">Transmembrane helix</keyword>
<dbReference type="InterPro" id="IPR011701">
    <property type="entry name" value="MFS"/>
</dbReference>